<keyword evidence="5" id="KW-0808">Transferase</keyword>
<dbReference type="GO" id="GO:0000155">
    <property type="term" value="F:phosphorelay sensor kinase activity"/>
    <property type="evidence" value="ECO:0007669"/>
    <property type="project" value="InterPro"/>
</dbReference>
<feature type="transmembrane region" description="Helical" evidence="10">
    <location>
        <begin position="125"/>
        <end position="146"/>
    </location>
</feature>
<dbReference type="Gene3D" id="3.30.565.10">
    <property type="entry name" value="Histidine kinase-like ATPase, C-terminal domain"/>
    <property type="match status" value="1"/>
</dbReference>
<dbReference type="InterPro" id="IPR050428">
    <property type="entry name" value="TCS_sensor_his_kinase"/>
</dbReference>
<keyword evidence="6 10" id="KW-0812">Transmembrane</keyword>
<evidence type="ECO:0000256" key="6">
    <source>
        <dbReference type="ARBA" id="ARBA00022692"/>
    </source>
</evidence>
<dbReference type="EMBL" id="JAJGNA010000004">
    <property type="protein sequence ID" value="MCC4308003.1"/>
    <property type="molecule type" value="Genomic_DNA"/>
</dbReference>
<dbReference type="InterPro" id="IPR004358">
    <property type="entry name" value="Sig_transdc_His_kin-like_C"/>
</dbReference>
<dbReference type="InterPro" id="IPR005467">
    <property type="entry name" value="His_kinase_dom"/>
</dbReference>
<keyword evidence="4" id="KW-0597">Phosphoprotein</keyword>
<dbReference type="RefSeq" id="WP_228233337.1">
    <property type="nucleotide sequence ID" value="NZ_ARXL01000002.1"/>
</dbReference>
<evidence type="ECO:0000256" key="3">
    <source>
        <dbReference type="ARBA" id="ARBA00012438"/>
    </source>
</evidence>
<dbReference type="InterPro" id="IPR036097">
    <property type="entry name" value="HisK_dim/P_sf"/>
</dbReference>
<dbReference type="Proteomes" id="UP001108027">
    <property type="component" value="Unassembled WGS sequence"/>
</dbReference>
<dbReference type="PROSITE" id="PS50109">
    <property type="entry name" value="HIS_KIN"/>
    <property type="match status" value="1"/>
</dbReference>
<comment type="subcellular location">
    <subcellularLocation>
        <location evidence="2">Membrane</location>
    </subcellularLocation>
</comment>
<dbReference type="PANTHER" id="PTHR45436:SF16">
    <property type="entry name" value="HISTIDINE KINASE"/>
    <property type="match status" value="1"/>
</dbReference>
<proteinExistence type="predicted"/>
<evidence type="ECO:0000313" key="12">
    <source>
        <dbReference type="EMBL" id="MCC4308003.1"/>
    </source>
</evidence>
<evidence type="ECO:0000259" key="11">
    <source>
        <dbReference type="PROSITE" id="PS50109"/>
    </source>
</evidence>
<reference evidence="12" key="1">
    <citation type="submission" date="2021-10" db="EMBL/GenBank/DDBJ databases">
        <title>The diversity and Nitrogen Metabolism of Culturable Nitrate-Utilizing Bacteria Within the Oxygen Minimum Zone of the Changjiang (Yangtze River)Estuary.</title>
        <authorList>
            <person name="Zhang D."/>
            <person name="Zheng J."/>
            <person name="Liu S."/>
            <person name="He W."/>
        </authorList>
    </citation>
    <scope>NUCLEOTIDE SEQUENCE</scope>
    <source>
        <strain evidence="12">FXH-223</strain>
    </source>
</reference>
<dbReference type="Gene3D" id="1.10.287.130">
    <property type="match status" value="1"/>
</dbReference>
<dbReference type="Pfam" id="PF00512">
    <property type="entry name" value="HisKA"/>
    <property type="match status" value="1"/>
</dbReference>
<dbReference type="InterPro" id="IPR003661">
    <property type="entry name" value="HisK_dim/P_dom"/>
</dbReference>
<dbReference type="GO" id="GO:0005886">
    <property type="term" value="C:plasma membrane"/>
    <property type="evidence" value="ECO:0007669"/>
    <property type="project" value="TreeGrafter"/>
</dbReference>
<dbReference type="InterPro" id="IPR003594">
    <property type="entry name" value="HATPase_dom"/>
</dbReference>
<evidence type="ECO:0000256" key="10">
    <source>
        <dbReference type="SAM" id="Phobius"/>
    </source>
</evidence>
<accession>A0A9Q3ULI5</accession>
<evidence type="ECO:0000256" key="5">
    <source>
        <dbReference type="ARBA" id="ARBA00022679"/>
    </source>
</evidence>
<dbReference type="InterPro" id="IPR036890">
    <property type="entry name" value="HATPase_C_sf"/>
</dbReference>
<dbReference type="CDD" id="cd00082">
    <property type="entry name" value="HisKA"/>
    <property type="match status" value="1"/>
</dbReference>
<dbReference type="PANTHER" id="PTHR45436">
    <property type="entry name" value="SENSOR HISTIDINE KINASE YKOH"/>
    <property type="match status" value="1"/>
</dbReference>
<dbReference type="SUPFAM" id="SSF55874">
    <property type="entry name" value="ATPase domain of HSP90 chaperone/DNA topoisomerase II/histidine kinase"/>
    <property type="match status" value="1"/>
</dbReference>
<evidence type="ECO:0000256" key="7">
    <source>
        <dbReference type="ARBA" id="ARBA00022777"/>
    </source>
</evidence>
<dbReference type="SUPFAM" id="SSF47384">
    <property type="entry name" value="Homodimeric domain of signal transducing histidine kinase"/>
    <property type="match status" value="1"/>
</dbReference>
<dbReference type="Pfam" id="PF02518">
    <property type="entry name" value="HATPase_c"/>
    <property type="match status" value="1"/>
</dbReference>
<dbReference type="EC" id="2.7.13.3" evidence="3"/>
<evidence type="ECO:0000313" key="13">
    <source>
        <dbReference type="Proteomes" id="UP001108027"/>
    </source>
</evidence>
<evidence type="ECO:0000256" key="2">
    <source>
        <dbReference type="ARBA" id="ARBA00004370"/>
    </source>
</evidence>
<keyword evidence="9 10" id="KW-0472">Membrane</keyword>
<organism evidence="12 13">
    <name type="scientific">Alloalcanivorax marinus</name>
    <dbReference type="NCBI Taxonomy" id="1177169"/>
    <lineage>
        <taxon>Bacteria</taxon>
        <taxon>Pseudomonadati</taxon>
        <taxon>Pseudomonadota</taxon>
        <taxon>Gammaproteobacteria</taxon>
        <taxon>Oceanospirillales</taxon>
        <taxon>Alcanivoracaceae</taxon>
        <taxon>Alloalcanivorax</taxon>
    </lineage>
</organism>
<dbReference type="AlphaFoldDB" id="A0A9Q3ULI5"/>
<keyword evidence="7 12" id="KW-0418">Kinase</keyword>
<dbReference type="SMART" id="SM00388">
    <property type="entry name" value="HisKA"/>
    <property type="match status" value="1"/>
</dbReference>
<keyword evidence="13" id="KW-1185">Reference proteome</keyword>
<feature type="transmembrane region" description="Helical" evidence="10">
    <location>
        <begin position="12"/>
        <end position="33"/>
    </location>
</feature>
<comment type="caution">
    <text evidence="12">The sequence shown here is derived from an EMBL/GenBank/DDBJ whole genome shotgun (WGS) entry which is preliminary data.</text>
</comment>
<evidence type="ECO:0000256" key="4">
    <source>
        <dbReference type="ARBA" id="ARBA00022553"/>
    </source>
</evidence>
<keyword evidence="8 10" id="KW-1133">Transmembrane helix</keyword>
<feature type="domain" description="Histidine kinase" evidence="11">
    <location>
        <begin position="222"/>
        <end position="421"/>
    </location>
</feature>
<protein>
    <recommendedName>
        <fullName evidence="3">histidine kinase</fullName>
        <ecNumber evidence="3">2.7.13.3</ecNumber>
    </recommendedName>
</protein>
<dbReference type="SMART" id="SM00387">
    <property type="entry name" value="HATPase_c"/>
    <property type="match status" value="1"/>
</dbReference>
<comment type="catalytic activity">
    <reaction evidence="1">
        <text>ATP + protein L-histidine = ADP + protein N-phospho-L-histidine.</text>
        <dbReference type="EC" id="2.7.13.3"/>
    </reaction>
</comment>
<evidence type="ECO:0000256" key="8">
    <source>
        <dbReference type="ARBA" id="ARBA00022989"/>
    </source>
</evidence>
<gene>
    <name evidence="12" type="ORF">LL252_05415</name>
</gene>
<evidence type="ECO:0000256" key="1">
    <source>
        <dbReference type="ARBA" id="ARBA00000085"/>
    </source>
</evidence>
<evidence type="ECO:0000256" key="9">
    <source>
        <dbReference type="ARBA" id="ARBA00023136"/>
    </source>
</evidence>
<sequence length="421" mass="47341">MARKGVQHRLTRVFLIQILFISMATVFGVWATAKIIEQVLVKEALIKEAEHYWTLHDRDDDFPRPNTRHLLGLLEDEDTRDPVPPVLARLPDGYQRVHLDGENPIVYIEHHGDARLYLIFDEKRVSVLAFLFGILPLTAVLLVIYLTSFLGWRKSRALVSPLVKLSEILRHTDVDDPSQARPDLEAVEAEPGSEAAVLLAALDAYADRLLRFVERERQFTRDASHELRTPLAVFRANLELLARQVGDRPIIGRMSDTVDDMESLVETLLLLARTEQQPVQEEDLVVNDLAVNLLERLQPLAERKQIRLQVRQTALLSLRASETVLNIVLTNLVRNAINYSGSGQVTIVVADNAVHVEDTGAGMDAEELARFLKPFERGTSSEGGHGLGLAIVQRLCERFQWSLDVASQPGKGTEVRVRFGD</sequence>
<name>A0A9Q3ULI5_9GAMM</name>
<dbReference type="PRINTS" id="PR00344">
    <property type="entry name" value="BCTRLSENSOR"/>
</dbReference>